<dbReference type="AlphaFoldDB" id="A0A544T5R4"/>
<keyword evidence="12" id="KW-1185">Reference proteome</keyword>
<dbReference type="Pfam" id="PF04290">
    <property type="entry name" value="DctQ"/>
    <property type="match status" value="1"/>
</dbReference>
<gene>
    <name evidence="11" type="ORF">FG383_13350</name>
</gene>
<feature type="transmembrane region" description="Helical" evidence="9">
    <location>
        <begin position="47"/>
        <end position="65"/>
    </location>
</feature>
<evidence type="ECO:0000256" key="5">
    <source>
        <dbReference type="ARBA" id="ARBA00022692"/>
    </source>
</evidence>
<dbReference type="Proteomes" id="UP000318937">
    <property type="component" value="Unassembled WGS sequence"/>
</dbReference>
<dbReference type="PANTHER" id="PTHR35011">
    <property type="entry name" value="2,3-DIKETO-L-GULONATE TRAP TRANSPORTER SMALL PERMEASE PROTEIN YIAM"/>
    <property type="match status" value="1"/>
</dbReference>
<dbReference type="GO" id="GO:0005886">
    <property type="term" value="C:plasma membrane"/>
    <property type="evidence" value="ECO:0007669"/>
    <property type="project" value="UniProtKB-SubCell"/>
</dbReference>
<organism evidence="11 12">
    <name type="scientific">Psychrobacillus soli</name>
    <dbReference type="NCBI Taxonomy" id="1543965"/>
    <lineage>
        <taxon>Bacteria</taxon>
        <taxon>Bacillati</taxon>
        <taxon>Bacillota</taxon>
        <taxon>Bacilli</taxon>
        <taxon>Bacillales</taxon>
        <taxon>Bacillaceae</taxon>
        <taxon>Psychrobacillus</taxon>
    </lineage>
</organism>
<dbReference type="RefSeq" id="WP_142607891.1">
    <property type="nucleotide sequence ID" value="NZ_VDGG01000027.1"/>
</dbReference>
<feature type="domain" description="Tripartite ATP-independent periplasmic transporters DctQ component" evidence="10">
    <location>
        <begin position="23"/>
        <end position="152"/>
    </location>
</feature>
<keyword evidence="3" id="KW-1003">Cell membrane</keyword>
<keyword evidence="6 9" id="KW-1133">Transmembrane helix</keyword>
<keyword evidence="5 9" id="KW-0812">Transmembrane</keyword>
<evidence type="ECO:0000313" key="12">
    <source>
        <dbReference type="Proteomes" id="UP000318937"/>
    </source>
</evidence>
<protein>
    <submittedName>
        <fullName evidence="11">TRAP transporter small permease</fullName>
    </submittedName>
</protein>
<comment type="subcellular location">
    <subcellularLocation>
        <location evidence="1">Cell inner membrane</location>
        <topology evidence="1">Multi-pass membrane protein</topology>
    </subcellularLocation>
</comment>
<keyword evidence="2" id="KW-0813">Transport</keyword>
<keyword evidence="4" id="KW-0997">Cell inner membrane</keyword>
<feature type="transmembrane region" description="Helical" evidence="9">
    <location>
        <begin position="127"/>
        <end position="151"/>
    </location>
</feature>
<evidence type="ECO:0000256" key="4">
    <source>
        <dbReference type="ARBA" id="ARBA00022519"/>
    </source>
</evidence>
<dbReference type="InterPro" id="IPR007387">
    <property type="entry name" value="TRAP_DctQ"/>
</dbReference>
<reference evidence="11 12" key="1">
    <citation type="submission" date="2019-05" db="EMBL/GenBank/DDBJ databases">
        <title>Psychrobacillus vulpis sp. nov., a new species isolated from feces of a red fox that inhabits in The Tablas de Daimiel Natural Park, Albacete, Spain.</title>
        <authorList>
            <person name="Rodriguez M."/>
            <person name="Reina J.C."/>
            <person name="Bejar V."/>
            <person name="Llamas I."/>
        </authorList>
    </citation>
    <scope>NUCLEOTIDE SEQUENCE [LARGE SCALE GENOMIC DNA]</scope>
    <source>
        <strain evidence="11 12">NHI-2</strain>
    </source>
</reference>
<evidence type="ECO:0000313" key="11">
    <source>
        <dbReference type="EMBL" id="TQR12728.1"/>
    </source>
</evidence>
<sequence length="170" mass="19889">MEKIRTFIHSTIKRLNISVIFLMFLVLIIQVITRKLFNDPLPWPEELSLIAMIWITFFGAYQCTIEENHLKMDFLQSKISEKMKPFLSIVAKGFVVWFLIVTCYMGFSFIQQAGNIKMPVSGLPMWIPYWIIWSSFFLMLIEFIAQIILHIREIVSPSKQKGGDEECSQS</sequence>
<dbReference type="OrthoDB" id="9815614at2"/>
<evidence type="ECO:0000256" key="3">
    <source>
        <dbReference type="ARBA" id="ARBA00022475"/>
    </source>
</evidence>
<dbReference type="EMBL" id="VDGG01000027">
    <property type="protein sequence ID" value="TQR12728.1"/>
    <property type="molecule type" value="Genomic_DNA"/>
</dbReference>
<keyword evidence="7 9" id="KW-0472">Membrane</keyword>
<evidence type="ECO:0000256" key="1">
    <source>
        <dbReference type="ARBA" id="ARBA00004429"/>
    </source>
</evidence>
<feature type="transmembrane region" description="Helical" evidence="9">
    <location>
        <begin position="86"/>
        <end position="107"/>
    </location>
</feature>
<proteinExistence type="inferred from homology"/>
<name>A0A544T5R4_9BACI</name>
<evidence type="ECO:0000259" key="10">
    <source>
        <dbReference type="Pfam" id="PF04290"/>
    </source>
</evidence>
<evidence type="ECO:0000256" key="9">
    <source>
        <dbReference type="SAM" id="Phobius"/>
    </source>
</evidence>
<evidence type="ECO:0000256" key="6">
    <source>
        <dbReference type="ARBA" id="ARBA00022989"/>
    </source>
</evidence>
<accession>A0A544T5R4</accession>
<comment type="caution">
    <text evidence="11">The sequence shown here is derived from an EMBL/GenBank/DDBJ whole genome shotgun (WGS) entry which is preliminary data.</text>
</comment>
<feature type="transmembrane region" description="Helical" evidence="9">
    <location>
        <begin position="12"/>
        <end position="32"/>
    </location>
</feature>
<evidence type="ECO:0000256" key="2">
    <source>
        <dbReference type="ARBA" id="ARBA00022448"/>
    </source>
</evidence>
<evidence type="ECO:0000256" key="7">
    <source>
        <dbReference type="ARBA" id="ARBA00023136"/>
    </source>
</evidence>
<comment type="similarity">
    <text evidence="8">Belongs to the TRAP transporter small permease family.</text>
</comment>
<dbReference type="InterPro" id="IPR055348">
    <property type="entry name" value="DctQ"/>
</dbReference>
<evidence type="ECO:0000256" key="8">
    <source>
        <dbReference type="ARBA" id="ARBA00038436"/>
    </source>
</evidence>